<accession>A0A8S5THB9</accession>
<sequence>MQFVKLLFLLALSLAGSCLFGLFLFLLMFGIIDAHAHEFVFECHERMRQEHAETAGLHDGQKFFGLLFAEADAVTAIADGLCNAVGAARYLGHDGHQERLAFGAELIARCIVVFMTIDGEALLDVRFFLRDIVFNLYWLFFR</sequence>
<reference evidence="1" key="1">
    <citation type="journal article" date="2021" name="Proc. Natl. Acad. Sci. U.S.A.">
        <title>A Catalog of Tens of Thousands of Viruses from Human Metagenomes Reveals Hidden Associations with Chronic Diseases.</title>
        <authorList>
            <person name="Tisza M.J."/>
            <person name="Buck C.B."/>
        </authorList>
    </citation>
    <scope>NUCLEOTIDE SEQUENCE</scope>
    <source>
        <strain evidence="1">CtMnh10</strain>
    </source>
</reference>
<name>A0A8S5THB9_9CAUD</name>
<organism evidence="1">
    <name type="scientific">Myoviridae sp. ctMnh10</name>
    <dbReference type="NCBI Taxonomy" id="2827682"/>
    <lineage>
        <taxon>Viruses</taxon>
        <taxon>Duplodnaviria</taxon>
        <taxon>Heunggongvirae</taxon>
        <taxon>Uroviricota</taxon>
        <taxon>Caudoviricetes</taxon>
    </lineage>
</organism>
<protein>
    <submittedName>
        <fullName evidence="1">Uncharacterized protein</fullName>
    </submittedName>
</protein>
<evidence type="ECO:0000313" key="1">
    <source>
        <dbReference type="EMBL" id="DAF62716.1"/>
    </source>
</evidence>
<dbReference type="EMBL" id="BK032827">
    <property type="protein sequence ID" value="DAF62716.1"/>
    <property type="molecule type" value="Genomic_DNA"/>
</dbReference>
<dbReference type="PROSITE" id="PS51257">
    <property type="entry name" value="PROKAR_LIPOPROTEIN"/>
    <property type="match status" value="1"/>
</dbReference>
<proteinExistence type="predicted"/>